<dbReference type="OrthoDB" id="5196541at2"/>
<dbReference type="EMBL" id="CP014228">
    <property type="protein sequence ID" value="AMD87107.1"/>
    <property type="molecule type" value="Genomic_DNA"/>
</dbReference>
<sequence length="245" mass="26320">MKPFIMVSTRPEIEAAENEYESFRAHGGLEPEQLTHVMLEEVDLADAFDPQAVSGVIIGGSPYNASTPFDAKTRTQVRVEEEVGELLATALKDGVPVLATGFGLEVLANHLGTATSTDFGEDLGAADLFVTEEGRRDPVLAGLPETFTVFVGHHEGAVAVPEHSVLLASSPDCPVQMLRVGERLYGTQFNPELDADHVTQRISAYLDAGYGDPGQLELVLSEARLSGGNVAGRIVRNFVERFAQD</sequence>
<gene>
    <name evidence="2" type="ORF">AXF14_05250</name>
</gene>
<protein>
    <submittedName>
        <fullName evidence="2">Glutamine amidotransferase</fullName>
    </submittedName>
</protein>
<dbReference type="GO" id="GO:0005829">
    <property type="term" value="C:cytosol"/>
    <property type="evidence" value="ECO:0007669"/>
    <property type="project" value="TreeGrafter"/>
</dbReference>
<dbReference type="STRING" id="111015.AXF14_05250"/>
<dbReference type="CDD" id="cd01741">
    <property type="entry name" value="GATase1_1"/>
    <property type="match status" value="1"/>
</dbReference>
<dbReference type="KEGG" id="ard:AXF14_05250"/>
<evidence type="ECO:0000259" key="1">
    <source>
        <dbReference type="Pfam" id="PF00117"/>
    </source>
</evidence>
<dbReference type="InterPro" id="IPR029062">
    <property type="entry name" value="Class_I_gatase-like"/>
</dbReference>
<dbReference type="InterPro" id="IPR044992">
    <property type="entry name" value="ChyE-like"/>
</dbReference>
<dbReference type="Proteomes" id="UP000065220">
    <property type="component" value="Chromosome"/>
</dbReference>
<dbReference type="PROSITE" id="PS51273">
    <property type="entry name" value="GATASE_TYPE_1"/>
    <property type="match status" value="1"/>
</dbReference>
<dbReference type="PANTHER" id="PTHR42695:SF5">
    <property type="entry name" value="GLUTAMINE AMIDOTRANSFERASE YLR126C-RELATED"/>
    <property type="match status" value="1"/>
</dbReference>
<keyword evidence="3" id="KW-1185">Reference proteome</keyword>
<reference evidence="3" key="1">
    <citation type="submission" date="2016-02" db="EMBL/GenBank/DDBJ databases">
        <authorList>
            <person name="Holder M.E."/>
            <person name="Ajami N.J."/>
            <person name="Petrosino J.F."/>
        </authorList>
    </citation>
    <scope>NUCLEOTIDE SEQUENCE [LARGE SCALE GENOMIC DNA]</scope>
    <source>
        <strain evidence="3">CCUG 36733</strain>
    </source>
</reference>
<dbReference type="RefSeq" id="WP_067941433.1">
    <property type="nucleotide sequence ID" value="NZ_CP014228.1"/>
</dbReference>
<dbReference type="GO" id="GO:0016740">
    <property type="term" value="F:transferase activity"/>
    <property type="evidence" value="ECO:0007669"/>
    <property type="project" value="UniProtKB-KW"/>
</dbReference>
<dbReference type="InterPro" id="IPR017926">
    <property type="entry name" value="GATASE"/>
</dbReference>
<dbReference type="SUPFAM" id="SSF52317">
    <property type="entry name" value="Class I glutamine amidotransferase-like"/>
    <property type="match status" value="1"/>
</dbReference>
<dbReference type="Pfam" id="PF00117">
    <property type="entry name" value="GATase"/>
    <property type="match status" value="1"/>
</dbReference>
<accession>A0A0X8JEJ7</accession>
<name>A0A0X8JEJ7_ACTRD</name>
<dbReference type="AlphaFoldDB" id="A0A0X8JEJ7"/>
<evidence type="ECO:0000313" key="3">
    <source>
        <dbReference type="Proteomes" id="UP000065220"/>
    </source>
</evidence>
<proteinExistence type="predicted"/>
<keyword evidence="2" id="KW-0315">Glutamine amidotransferase</keyword>
<dbReference type="PANTHER" id="PTHR42695">
    <property type="entry name" value="GLUTAMINE AMIDOTRANSFERASE YLR126C-RELATED"/>
    <property type="match status" value="1"/>
</dbReference>
<keyword evidence="2" id="KW-0808">Transferase</keyword>
<evidence type="ECO:0000313" key="2">
    <source>
        <dbReference type="EMBL" id="AMD87107.1"/>
    </source>
</evidence>
<organism evidence="2 3">
    <name type="scientific">Actinomyces radicidentis</name>
    <dbReference type="NCBI Taxonomy" id="111015"/>
    <lineage>
        <taxon>Bacteria</taxon>
        <taxon>Bacillati</taxon>
        <taxon>Actinomycetota</taxon>
        <taxon>Actinomycetes</taxon>
        <taxon>Actinomycetales</taxon>
        <taxon>Actinomycetaceae</taxon>
        <taxon>Actinomyces</taxon>
    </lineage>
</organism>
<feature type="domain" description="Glutamine amidotransferase" evidence="1">
    <location>
        <begin position="51"/>
        <end position="194"/>
    </location>
</feature>
<dbReference type="Gene3D" id="3.40.50.880">
    <property type="match status" value="1"/>
</dbReference>